<dbReference type="Proteomes" id="UP000256220">
    <property type="component" value="Unassembled WGS sequence"/>
</dbReference>
<accession>A0A2P2FTB7</accession>
<evidence type="ECO:0000256" key="2">
    <source>
        <dbReference type="SAM" id="Phobius"/>
    </source>
</evidence>
<sequence length="236" mass="24874">MTAPAKSRGRRTPAPGRRARATSTVDEAPGTTESTTSTRASRGRTSAAERAYARRAQRADLLQRDQKRNRPDAEGGAGKEEPAKKFTLRWPRSRASFVLMMMGLLAVGVACTLWLTTQAIADSYRLEQLRTTNAGLAEAKERLQREVAKAESPASLAPKARELGMVPGGDPAHIVVGPDGQSTVVGEPKKAEAEAPAASPESTAPPPAEGTQQGTPYEGDQPAVPQENAAPAQGGQ</sequence>
<name>A0A2P2FTB7_AMYLU</name>
<protein>
    <recommendedName>
        <fullName evidence="5">Cell division protein FtsL</fullName>
    </recommendedName>
</protein>
<comment type="caution">
    <text evidence="3">The sequence shown here is derived from an EMBL/GenBank/DDBJ whole genome shotgun (WGS) entry which is preliminary data.</text>
</comment>
<proteinExistence type="predicted"/>
<evidence type="ECO:0008006" key="5">
    <source>
        <dbReference type="Google" id="ProtNLM"/>
    </source>
</evidence>
<evidence type="ECO:0000256" key="1">
    <source>
        <dbReference type="SAM" id="MobiDB-lite"/>
    </source>
</evidence>
<dbReference type="AlphaFoldDB" id="A0A2P2FTB7"/>
<evidence type="ECO:0000313" key="4">
    <source>
        <dbReference type="Proteomes" id="UP000256220"/>
    </source>
</evidence>
<feature type="region of interest" description="Disordered" evidence="1">
    <location>
        <begin position="1"/>
        <end position="84"/>
    </location>
</feature>
<keyword evidence="2" id="KW-1133">Transmembrane helix</keyword>
<keyword evidence="2" id="KW-0472">Membrane</keyword>
<keyword evidence="2" id="KW-0812">Transmembrane</keyword>
<dbReference type="RefSeq" id="WP_034312073.1">
    <property type="nucleotide sequence ID" value="NZ_JFBM01000014.1"/>
</dbReference>
<organism evidence="3 4">
    <name type="scientific">Amycolatopsis lurida NRRL 2430</name>
    <dbReference type="NCBI Taxonomy" id="1460371"/>
    <lineage>
        <taxon>Bacteria</taxon>
        <taxon>Bacillati</taxon>
        <taxon>Actinomycetota</taxon>
        <taxon>Actinomycetes</taxon>
        <taxon>Pseudonocardiales</taxon>
        <taxon>Pseudonocardiaceae</taxon>
        <taxon>Amycolatopsis</taxon>
    </lineage>
</organism>
<keyword evidence="4" id="KW-1185">Reference proteome</keyword>
<feature type="compositionally biased region" description="Low complexity" evidence="1">
    <location>
        <begin position="12"/>
        <end position="50"/>
    </location>
</feature>
<reference evidence="3 4" key="1">
    <citation type="journal article" date="2014" name="Genome Announc.">
        <title>Draft Genome Sequence of Amycolatopsis lurida NRRL 2430, Producer of the Glycopeptide Family Antibiotic Ristocetin.</title>
        <authorList>
            <person name="Kwun M.J."/>
            <person name="Hong H.J."/>
        </authorList>
    </citation>
    <scope>NUCLEOTIDE SEQUENCE [LARGE SCALE GENOMIC DNA]</scope>
    <source>
        <strain evidence="3 4">NRRL 2430</strain>
    </source>
</reference>
<evidence type="ECO:0000313" key="3">
    <source>
        <dbReference type="EMBL" id="KFU79973.1"/>
    </source>
</evidence>
<feature type="transmembrane region" description="Helical" evidence="2">
    <location>
        <begin position="95"/>
        <end position="115"/>
    </location>
</feature>
<feature type="region of interest" description="Disordered" evidence="1">
    <location>
        <begin position="176"/>
        <end position="236"/>
    </location>
</feature>
<feature type="compositionally biased region" description="Basic and acidic residues" evidence="1">
    <location>
        <begin position="57"/>
        <end position="84"/>
    </location>
</feature>
<dbReference type="EMBL" id="JFBM01000014">
    <property type="protein sequence ID" value="KFU79973.1"/>
    <property type="molecule type" value="Genomic_DNA"/>
</dbReference>
<gene>
    <name evidence="3" type="ORF">BB31_17480</name>
</gene>